<organism evidence="1 2">
    <name type="scientific">Malus domestica</name>
    <name type="common">Apple</name>
    <name type="synonym">Pyrus malus</name>
    <dbReference type="NCBI Taxonomy" id="3750"/>
    <lineage>
        <taxon>Eukaryota</taxon>
        <taxon>Viridiplantae</taxon>
        <taxon>Streptophyta</taxon>
        <taxon>Embryophyta</taxon>
        <taxon>Tracheophyta</taxon>
        <taxon>Spermatophyta</taxon>
        <taxon>Magnoliopsida</taxon>
        <taxon>eudicotyledons</taxon>
        <taxon>Gunneridae</taxon>
        <taxon>Pentapetalae</taxon>
        <taxon>rosids</taxon>
        <taxon>fabids</taxon>
        <taxon>Rosales</taxon>
        <taxon>Rosaceae</taxon>
        <taxon>Amygdaloideae</taxon>
        <taxon>Maleae</taxon>
        <taxon>Malus</taxon>
    </lineage>
</organism>
<protein>
    <submittedName>
        <fullName evidence="1">Uncharacterized protein</fullName>
    </submittedName>
</protein>
<dbReference type="EMBL" id="RDQH01000335">
    <property type="protein sequence ID" value="RXH89593.1"/>
    <property type="molecule type" value="Genomic_DNA"/>
</dbReference>
<evidence type="ECO:0000313" key="1">
    <source>
        <dbReference type="EMBL" id="RXH89593.1"/>
    </source>
</evidence>
<proteinExistence type="predicted"/>
<dbReference type="Proteomes" id="UP000290289">
    <property type="component" value="Chromosome 9"/>
</dbReference>
<keyword evidence="2" id="KW-1185">Reference proteome</keyword>
<sequence length="246" mass="27939">MWLNRDHTKLDEKSMEMGEQTIHFHSYPLIRCKEYGNGKGNGAFGNLGLSSPTLEPLRVEGIPMQGLASVVTEISNYSGHGRDQIDNLRSHGDFNSIRKLFDTIEHEGLGLHHQFNTLLSKQPNTPAWYGSCQSYKHKKKSISLHKKRWSSNIGVFVCKLARMQALCDQFYKHSSFTNCLTASMGSCPMLLLRGYLHWVKKTTDAIKVFKNSDHIGIQRMIKILTFCSRSCNFNPTPRSTNFSDGH</sequence>
<name>A0A498J718_MALDO</name>
<gene>
    <name evidence="1" type="ORF">DVH24_031950</name>
</gene>
<reference evidence="1 2" key="1">
    <citation type="submission" date="2018-10" db="EMBL/GenBank/DDBJ databases">
        <title>A high-quality apple genome assembly.</title>
        <authorList>
            <person name="Hu J."/>
        </authorList>
    </citation>
    <scope>NUCLEOTIDE SEQUENCE [LARGE SCALE GENOMIC DNA]</scope>
    <source>
        <strain evidence="2">cv. HFTH1</strain>
        <tissue evidence="1">Young leaf</tissue>
    </source>
</reference>
<dbReference type="AlphaFoldDB" id="A0A498J718"/>
<evidence type="ECO:0000313" key="2">
    <source>
        <dbReference type="Proteomes" id="UP000290289"/>
    </source>
</evidence>
<comment type="caution">
    <text evidence="1">The sequence shown here is derived from an EMBL/GenBank/DDBJ whole genome shotgun (WGS) entry which is preliminary data.</text>
</comment>
<accession>A0A498J718</accession>